<dbReference type="InterPro" id="IPR013078">
    <property type="entry name" value="His_Pase_superF_clade-1"/>
</dbReference>
<gene>
    <name evidence="1" type="ORF">C7443_102110</name>
</gene>
<proteinExistence type="predicted"/>
<dbReference type="GO" id="GO:0005737">
    <property type="term" value="C:cytoplasm"/>
    <property type="evidence" value="ECO:0007669"/>
    <property type="project" value="TreeGrafter"/>
</dbReference>
<dbReference type="PANTHER" id="PTHR48100">
    <property type="entry name" value="BROAD-SPECIFICITY PHOSPHATASE YOR283W-RELATED"/>
    <property type="match status" value="1"/>
</dbReference>
<dbReference type="CDD" id="cd07067">
    <property type="entry name" value="HP_PGM_like"/>
    <property type="match status" value="1"/>
</dbReference>
<evidence type="ECO:0000313" key="2">
    <source>
        <dbReference type="Proteomes" id="UP000246569"/>
    </source>
</evidence>
<dbReference type="Gene3D" id="3.40.50.1240">
    <property type="entry name" value="Phosphoglycerate mutase-like"/>
    <property type="match status" value="1"/>
</dbReference>
<dbReference type="RefSeq" id="WP_110017123.1">
    <property type="nucleotide sequence ID" value="NZ_QGTJ01000002.1"/>
</dbReference>
<dbReference type="Pfam" id="PF00300">
    <property type="entry name" value="His_Phos_1"/>
    <property type="match status" value="1"/>
</dbReference>
<name>A0A317MYF1_9GAMM</name>
<accession>A0A317MYF1</accession>
<organism evidence="1 2">
    <name type="scientific">Plasticicumulans acidivorans</name>
    <dbReference type="NCBI Taxonomy" id="886464"/>
    <lineage>
        <taxon>Bacteria</taxon>
        <taxon>Pseudomonadati</taxon>
        <taxon>Pseudomonadota</taxon>
        <taxon>Gammaproteobacteria</taxon>
        <taxon>Candidatus Competibacteraceae</taxon>
        <taxon>Plasticicumulans</taxon>
    </lineage>
</organism>
<dbReference type="InterPro" id="IPR029033">
    <property type="entry name" value="His_PPase_superfam"/>
</dbReference>
<dbReference type="GO" id="GO:0016791">
    <property type="term" value="F:phosphatase activity"/>
    <property type="evidence" value="ECO:0007669"/>
    <property type="project" value="TreeGrafter"/>
</dbReference>
<dbReference type="OrthoDB" id="9783269at2"/>
<dbReference type="SUPFAM" id="SSF53254">
    <property type="entry name" value="Phosphoglycerate mutase-like"/>
    <property type="match status" value="1"/>
</dbReference>
<dbReference type="AlphaFoldDB" id="A0A317MYF1"/>
<protein>
    <submittedName>
        <fullName evidence="1">Alpha-ribazole phosphatase/probable phosphoglycerate mutase</fullName>
    </submittedName>
</protein>
<sequence>MKTTTIDLIRHGEPRGGRLFRGSQDDPLSATGWAQMRTAVAHHCPWQRIVSSPLLRCAEFATELAERHRLPLEIDHGFRELGFGDWEGLSAEQVEAGYPGALATFWREPESYTPPGAEAVVEFDARVAEAWQGLLKRHAGQHVLLVCHGGVIRMCVRQVLGLPSGHIWRMDVPYAGVSRVRVHLDAGQPVPVLEYLNGTLAA</sequence>
<comment type="caution">
    <text evidence="1">The sequence shown here is derived from an EMBL/GenBank/DDBJ whole genome shotgun (WGS) entry which is preliminary data.</text>
</comment>
<dbReference type="Proteomes" id="UP000246569">
    <property type="component" value="Unassembled WGS sequence"/>
</dbReference>
<dbReference type="SMART" id="SM00855">
    <property type="entry name" value="PGAM"/>
    <property type="match status" value="1"/>
</dbReference>
<dbReference type="InterPro" id="IPR050275">
    <property type="entry name" value="PGM_Phosphatase"/>
</dbReference>
<dbReference type="PANTHER" id="PTHR48100:SF1">
    <property type="entry name" value="HISTIDINE PHOSPHATASE FAMILY PROTEIN-RELATED"/>
    <property type="match status" value="1"/>
</dbReference>
<keyword evidence="2" id="KW-1185">Reference proteome</keyword>
<reference evidence="1 2" key="1">
    <citation type="submission" date="2018-05" db="EMBL/GenBank/DDBJ databases">
        <title>Genomic Encyclopedia of Type Strains, Phase IV (KMG-IV): sequencing the most valuable type-strain genomes for metagenomic binning, comparative biology and taxonomic classification.</title>
        <authorList>
            <person name="Goeker M."/>
        </authorList>
    </citation>
    <scope>NUCLEOTIDE SEQUENCE [LARGE SCALE GENOMIC DNA]</scope>
    <source>
        <strain evidence="1 2">DSM 23606</strain>
    </source>
</reference>
<dbReference type="EMBL" id="QGTJ01000002">
    <property type="protein sequence ID" value="PWV64461.1"/>
    <property type="molecule type" value="Genomic_DNA"/>
</dbReference>
<evidence type="ECO:0000313" key="1">
    <source>
        <dbReference type="EMBL" id="PWV64461.1"/>
    </source>
</evidence>
<dbReference type="PIRSF" id="PIRSF000709">
    <property type="entry name" value="6PFK_2-Ptase"/>
    <property type="match status" value="1"/>
</dbReference>